<reference evidence="2 3" key="2">
    <citation type="submission" date="2020-05" db="EMBL/GenBank/DDBJ databases">
        <title>Draft genome sequence of Desulfovibrio sp. strainFSS-1.</title>
        <authorList>
            <person name="Shimoshige H."/>
            <person name="Kobayashi H."/>
            <person name="Maekawa T."/>
        </authorList>
    </citation>
    <scope>NUCLEOTIDE SEQUENCE [LARGE SCALE GENOMIC DNA]</scope>
    <source>
        <strain evidence="2 3">SIID29052-01</strain>
    </source>
</reference>
<dbReference type="EMBL" id="BLTE01000017">
    <property type="protein sequence ID" value="GFK95493.1"/>
    <property type="molecule type" value="Genomic_DNA"/>
</dbReference>
<dbReference type="GO" id="GO:0019441">
    <property type="term" value="P:L-tryptophan catabolic process to kynurenine"/>
    <property type="evidence" value="ECO:0007669"/>
    <property type="project" value="InterPro"/>
</dbReference>
<evidence type="ECO:0000313" key="3">
    <source>
        <dbReference type="Proteomes" id="UP000494245"/>
    </source>
</evidence>
<keyword evidence="2" id="KW-0378">Hydrolase</keyword>
<gene>
    <name evidence="2" type="primary">kynB</name>
    <name evidence="2" type="ORF">NNJEOMEG_03358</name>
</gene>
<dbReference type="AlphaFoldDB" id="A0A6V8LSN8"/>
<name>A0A6V8LSN8_9BACT</name>
<evidence type="ECO:0000313" key="2">
    <source>
        <dbReference type="EMBL" id="GFK95493.1"/>
    </source>
</evidence>
<dbReference type="InterPro" id="IPR037175">
    <property type="entry name" value="KFase_sf"/>
</dbReference>
<dbReference type="SUPFAM" id="SSF102198">
    <property type="entry name" value="Putative cyclase"/>
    <property type="match status" value="1"/>
</dbReference>
<organism evidence="2 3">
    <name type="scientific">Fundidesulfovibrio magnetotacticus</name>
    <dbReference type="NCBI Taxonomy" id="2730080"/>
    <lineage>
        <taxon>Bacteria</taxon>
        <taxon>Pseudomonadati</taxon>
        <taxon>Thermodesulfobacteriota</taxon>
        <taxon>Desulfovibrionia</taxon>
        <taxon>Desulfovibrionales</taxon>
        <taxon>Desulfovibrionaceae</taxon>
        <taxon>Fundidesulfovibrio</taxon>
    </lineage>
</organism>
<protein>
    <submittedName>
        <fullName evidence="2">Kynurenine formamidase</fullName>
        <ecNumber evidence="2">3.5.1.9</ecNumber>
    </submittedName>
</protein>
<proteinExistence type="predicted"/>
<comment type="caution">
    <text evidence="2">The sequence shown here is derived from an EMBL/GenBank/DDBJ whole genome shotgun (WGS) entry which is preliminary data.</text>
</comment>
<dbReference type="RefSeq" id="WP_173086540.1">
    <property type="nucleotide sequence ID" value="NZ_BLTE01000017.1"/>
</dbReference>
<reference evidence="2 3" key="1">
    <citation type="submission" date="2020-04" db="EMBL/GenBank/DDBJ databases">
        <authorList>
            <consortium name="Desulfovibrio sp. FSS-1 genome sequencing consortium"/>
            <person name="Shimoshige H."/>
            <person name="Kobayashi H."/>
            <person name="Maekawa T."/>
        </authorList>
    </citation>
    <scope>NUCLEOTIDE SEQUENCE [LARGE SCALE GENOMIC DNA]</scope>
    <source>
        <strain evidence="2 3">SIID29052-01</strain>
    </source>
</reference>
<dbReference type="Gene3D" id="3.50.30.50">
    <property type="entry name" value="Putative cyclase"/>
    <property type="match status" value="1"/>
</dbReference>
<dbReference type="Proteomes" id="UP000494245">
    <property type="component" value="Unassembled WGS sequence"/>
</dbReference>
<evidence type="ECO:0000256" key="1">
    <source>
        <dbReference type="SAM" id="MobiDB-lite"/>
    </source>
</evidence>
<accession>A0A6V8LSN8</accession>
<dbReference type="Pfam" id="PF04199">
    <property type="entry name" value="Cyclase"/>
    <property type="match status" value="1"/>
</dbReference>
<dbReference type="InterPro" id="IPR007325">
    <property type="entry name" value="KFase/CYL"/>
</dbReference>
<feature type="region of interest" description="Disordered" evidence="1">
    <location>
        <begin position="1"/>
        <end position="26"/>
    </location>
</feature>
<dbReference type="EC" id="3.5.1.9" evidence="2"/>
<keyword evidence="3" id="KW-1185">Reference proteome</keyword>
<sequence>MRLIDLTLPPDDPRGRYPGDPPVQASPLHTLEQHGWRLHAVSLGSHAGTHVNAPWHMAPEGDRLEELSLDRLCGWAVVRGAGPVAPGLGLIYADFPLEGAELEAVLEARPPFVAQAVEFPLDLEAERALCLAGIVSFENLDRTALLPRGVRFWFMGLASALAPDGFPVRAAAVLEPWDHGFAQVNTNESIR</sequence>
<dbReference type="GO" id="GO:0004061">
    <property type="term" value="F:arylformamidase activity"/>
    <property type="evidence" value="ECO:0007669"/>
    <property type="project" value="UniProtKB-EC"/>
</dbReference>